<name>A0A9X5C9G4_9FIRM</name>
<dbReference type="InterPro" id="IPR037923">
    <property type="entry name" value="HTH-like"/>
</dbReference>
<dbReference type="InterPro" id="IPR014710">
    <property type="entry name" value="RmlC-like_jellyroll"/>
</dbReference>
<dbReference type="EMBL" id="VIRB01000107">
    <property type="protein sequence ID" value="NDO70367.1"/>
    <property type="molecule type" value="Genomic_DNA"/>
</dbReference>
<dbReference type="GO" id="GO:0003700">
    <property type="term" value="F:DNA-binding transcription factor activity"/>
    <property type="evidence" value="ECO:0007669"/>
    <property type="project" value="InterPro"/>
</dbReference>
<dbReference type="AlphaFoldDB" id="A0A9X5C9G4"/>
<dbReference type="PANTHER" id="PTHR43280">
    <property type="entry name" value="ARAC-FAMILY TRANSCRIPTIONAL REGULATOR"/>
    <property type="match status" value="1"/>
</dbReference>
<protein>
    <submittedName>
        <fullName evidence="5">Helix-turn-helix domain-containing protein</fullName>
    </submittedName>
</protein>
<feature type="domain" description="HTH araC/xylS-type" evidence="4">
    <location>
        <begin position="187"/>
        <end position="285"/>
    </location>
</feature>
<sequence>MNGFNWEFDFDQSFPIYVYNMIVDGNRDPMHWHQYFEIGLCIDGSGKFIFMNKEYTVKKGDIFLANNFENHVAISESGEKTEYIFIFFMPSLIADPNGRQLDLQFLLPFQYHPLDFDNKINGDAPAAKKIYPLVHEIYEFYSKESADPFDQLEIDIRLRQILLELMHHYWGNGNFKTDDSITNLSVQKAIKYMNLHFSENITIAEVADHVGINASYFRHLFKEHTQITFKGYITYLRVSQAKKLLLATDKSINEIILDVGYNNAYQFYKVFKNLVQMSPAEYRRQYRNKITVKHS</sequence>
<dbReference type="Gene3D" id="2.60.120.10">
    <property type="entry name" value="Jelly Rolls"/>
    <property type="match status" value="1"/>
</dbReference>
<evidence type="ECO:0000313" key="6">
    <source>
        <dbReference type="Proteomes" id="UP000474104"/>
    </source>
</evidence>
<dbReference type="SMART" id="SM00342">
    <property type="entry name" value="HTH_ARAC"/>
    <property type="match status" value="1"/>
</dbReference>
<dbReference type="PROSITE" id="PS00041">
    <property type="entry name" value="HTH_ARAC_FAMILY_1"/>
    <property type="match status" value="1"/>
</dbReference>
<dbReference type="SUPFAM" id="SSF51215">
    <property type="entry name" value="Regulatory protein AraC"/>
    <property type="match status" value="1"/>
</dbReference>
<keyword evidence="1" id="KW-0805">Transcription regulation</keyword>
<evidence type="ECO:0000256" key="1">
    <source>
        <dbReference type="ARBA" id="ARBA00023015"/>
    </source>
</evidence>
<dbReference type="Gene3D" id="1.10.10.60">
    <property type="entry name" value="Homeodomain-like"/>
    <property type="match status" value="2"/>
</dbReference>
<dbReference type="Pfam" id="PF12833">
    <property type="entry name" value="HTH_18"/>
    <property type="match status" value="1"/>
</dbReference>
<dbReference type="SUPFAM" id="SSF46689">
    <property type="entry name" value="Homeodomain-like"/>
    <property type="match status" value="2"/>
</dbReference>
<dbReference type="RefSeq" id="WP_004078148.1">
    <property type="nucleotide sequence ID" value="NZ_CASCYM010000016.1"/>
</dbReference>
<dbReference type="GO" id="GO:0043565">
    <property type="term" value="F:sequence-specific DNA binding"/>
    <property type="evidence" value="ECO:0007669"/>
    <property type="project" value="InterPro"/>
</dbReference>
<gene>
    <name evidence="5" type="ORF">FMM80_17650</name>
</gene>
<keyword evidence="2" id="KW-0238">DNA-binding</keyword>
<evidence type="ECO:0000256" key="3">
    <source>
        <dbReference type="ARBA" id="ARBA00023163"/>
    </source>
</evidence>
<dbReference type="Pfam" id="PF02311">
    <property type="entry name" value="AraC_binding"/>
    <property type="match status" value="1"/>
</dbReference>
<dbReference type="PROSITE" id="PS01124">
    <property type="entry name" value="HTH_ARAC_FAMILY_2"/>
    <property type="match status" value="1"/>
</dbReference>
<dbReference type="InterPro" id="IPR018062">
    <property type="entry name" value="HTH_AraC-typ_CS"/>
</dbReference>
<organism evidence="5 6">
    <name type="scientific">Schaedlerella arabinosiphila</name>
    <dbReference type="NCBI Taxonomy" id="2044587"/>
    <lineage>
        <taxon>Bacteria</taxon>
        <taxon>Bacillati</taxon>
        <taxon>Bacillota</taxon>
        <taxon>Clostridia</taxon>
        <taxon>Lachnospirales</taxon>
        <taxon>Lachnospiraceae</taxon>
        <taxon>Schaedlerella</taxon>
    </lineage>
</organism>
<dbReference type="InterPro" id="IPR018060">
    <property type="entry name" value="HTH_AraC"/>
</dbReference>
<keyword evidence="3" id="KW-0804">Transcription</keyword>
<evidence type="ECO:0000259" key="4">
    <source>
        <dbReference type="PROSITE" id="PS01124"/>
    </source>
</evidence>
<dbReference type="InterPro" id="IPR009057">
    <property type="entry name" value="Homeodomain-like_sf"/>
</dbReference>
<dbReference type="OrthoDB" id="9799319at2"/>
<dbReference type="PANTHER" id="PTHR43280:SF2">
    <property type="entry name" value="HTH-TYPE TRANSCRIPTIONAL REGULATOR EXSA"/>
    <property type="match status" value="1"/>
</dbReference>
<comment type="caution">
    <text evidence="5">The sequence shown here is derived from an EMBL/GenBank/DDBJ whole genome shotgun (WGS) entry which is preliminary data.</text>
</comment>
<dbReference type="InterPro" id="IPR003313">
    <property type="entry name" value="AraC-bd"/>
</dbReference>
<reference evidence="5 6" key="1">
    <citation type="submission" date="2019-07" db="EMBL/GenBank/DDBJ databases">
        <title>Draft genome sequences of 15 bacterial species constituting the stable defined intestinal microbiota of the GM15 gnotobiotic mouse model.</title>
        <authorList>
            <person name="Elie C."/>
            <person name="Mathieu A."/>
            <person name="Saliou A."/>
            <person name="Darnaud M."/>
            <person name="Leulier F."/>
            <person name="Tamellini A."/>
        </authorList>
    </citation>
    <scope>NUCLEOTIDE SEQUENCE [LARGE SCALE GENOMIC DNA]</scope>
    <source>
        <strain evidence="6">ASF 502</strain>
    </source>
</reference>
<accession>A0A9X5C9G4</accession>
<evidence type="ECO:0000313" key="5">
    <source>
        <dbReference type="EMBL" id="NDO70367.1"/>
    </source>
</evidence>
<evidence type="ECO:0000256" key="2">
    <source>
        <dbReference type="ARBA" id="ARBA00023125"/>
    </source>
</evidence>
<proteinExistence type="predicted"/>
<dbReference type="Proteomes" id="UP000474104">
    <property type="component" value="Unassembled WGS sequence"/>
</dbReference>